<dbReference type="InterPro" id="IPR050553">
    <property type="entry name" value="Thioredoxin_ResA/DsbE_sf"/>
</dbReference>
<dbReference type="InterPro" id="IPR013766">
    <property type="entry name" value="Thioredoxin_domain"/>
</dbReference>
<reference evidence="3" key="1">
    <citation type="submission" date="2020-05" db="EMBL/GenBank/DDBJ databases">
        <authorList>
            <person name="Chiriac C."/>
            <person name="Salcher M."/>
            <person name="Ghai R."/>
            <person name="Kavagutti S V."/>
        </authorList>
    </citation>
    <scope>NUCLEOTIDE SEQUENCE</scope>
</reference>
<dbReference type="AlphaFoldDB" id="A0A6J7HJZ9"/>
<dbReference type="SUPFAM" id="SSF52833">
    <property type="entry name" value="Thioredoxin-like"/>
    <property type="match status" value="1"/>
</dbReference>
<protein>
    <submittedName>
        <fullName evidence="3">Unannotated protein</fullName>
    </submittedName>
</protein>
<dbReference type="GO" id="GO:0016209">
    <property type="term" value="F:antioxidant activity"/>
    <property type="evidence" value="ECO:0007669"/>
    <property type="project" value="InterPro"/>
</dbReference>
<dbReference type="EMBL" id="CAFBMW010000002">
    <property type="protein sequence ID" value="CAB4916490.1"/>
    <property type="molecule type" value="Genomic_DNA"/>
</dbReference>
<accession>A0A6J7HJZ9</accession>
<gene>
    <name evidence="3" type="ORF">UFOPK3662_00334</name>
</gene>
<feature type="compositionally biased region" description="Low complexity" evidence="1">
    <location>
        <begin position="17"/>
        <end position="42"/>
    </location>
</feature>
<dbReference type="PANTHER" id="PTHR42852:SF17">
    <property type="entry name" value="THIOREDOXIN-LIKE PROTEIN HI_1115"/>
    <property type="match status" value="1"/>
</dbReference>
<dbReference type="Gene3D" id="3.40.30.10">
    <property type="entry name" value="Glutaredoxin"/>
    <property type="match status" value="1"/>
</dbReference>
<feature type="region of interest" description="Disordered" evidence="1">
    <location>
        <begin position="16"/>
        <end position="60"/>
    </location>
</feature>
<dbReference type="InterPro" id="IPR036249">
    <property type="entry name" value="Thioredoxin-like_sf"/>
</dbReference>
<name>A0A6J7HJZ9_9ZZZZ</name>
<dbReference type="PANTHER" id="PTHR42852">
    <property type="entry name" value="THIOL:DISULFIDE INTERCHANGE PROTEIN DSBE"/>
    <property type="match status" value="1"/>
</dbReference>
<sequence>MVATAVPLLLLLGACGDDPATTATSSTTSSASDEPSAAPSDDASAEPSDEPADAGEGAAGTPELLDFTATTVGGYPFDGASLAGSPTVLWFWAPWCPTCRSQIPQVQDLAQTYGDRVGVVGIGSLDSAEAIADFAGDAEGVTHLEDVDGELWTRFGVAEQSSFVVLDADGEVVFEAGYGGSDDLGAEVDALLG</sequence>
<dbReference type="GO" id="GO:0016491">
    <property type="term" value="F:oxidoreductase activity"/>
    <property type="evidence" value="ECO:0007669"/>
    <property type="project" value="InterPro"/>
</dbReference>
<feature type="domain" description="Thioredoxin" evidence="2">
    <location>
        <begin position="58"/>
        <end position="193"/>
    </location>
</feature>
<evidence type="ECO:0000313" key="3">
    <source>
        <dbReference type="EMBL" id="CAB4916490.1"/>
    </source>
</evidence>
<feature type="compositionally biased region" description="Acidic residues" evidence="1">
    <location>
        <begin position="43"/>
        <end position="53"/>
    </location>
</feature>
<dbReference type="InterPro" id="IPR017937">
    <property type="entry name" value="Thioredoxin_CS"/>
</dbReference>
<dbReference type="PROSITE" id="PS51352">
    <property type="entry name" value="THIOREDOXIN_2"/>
    <property type="match status" value="1"/>
</dbReference>
<dbReference type="InterPro" id="IPR000866">
    <property type="entry name" value="AhpC/TSA"/>
</dbReference>
<proteinExistence type="predicted"/>
<evidence type="ECO:0000256" key="1">
    <source>
        <dbReference type="SAM" id="MobiDB-lite"/>
    </source>
</evidence>
<evidence type="ECO:0000259" key="2">
    <source>
        <dbReference type="PROSITE" id="PS51352"/>
    </source>
</evidence>
<dbReference type="PROSITE" id="PS00194">
    <property type="entry name" value="THIOREDOXIN_1"/>
    <property type="match status" value="1"/>
</dbReference>
<dbReference type="Pfam" id="PF00578">
    <property type="entry name" value="AhpC-TSA"/>
    <property type="match status" value="1"/>
</dbReference>
<organism evidence="3">
    <name type="scientific">freshwater metagenome</name>
    <dbReference type="NCBI Taxonomy" id="449393"/>
    <lineage>
        <taxon>unclassified sequences</taxon>
        <taxon>metagenomes</taxon>
        <taxon>ecological metagenomes</taxon>
    </lineage>
</organism>